<dbReference type="Proteomes" id="UP000236736">
    <property type="component" value="Unassembled WGS sequence"/>
</dbReference>
<dbReference type="AlphaFoldDB" id="A0A1H6AST7"/>
<organism evidence="1 2">
    <name type="scientific">Algoriphagus boritolerans DSM 17298 = JCM 18970</name>
    <dbReference type="NCBI Taxonomy" id="1120964"/>
    <lineage>
        <taxon>Bacteria</taxon>
        <taxon>Pseudomonadati</taxon>
        <taxon>Bacteroidota</taxon>
        <taxon>Cytophagia</taxon>
        <taxon>Cytophagales</taxon>
        <taxon>Cyclobacteriaceae</taxon>
        <taxon>Algoriphagus</taxon>
    </lineage>
</organism>
<dbReference type="RefSeq" id="WP_103926823.1">
    <property type="nucleotide sequence ID" value="NZ_FNVR01000062.1"/>
</dbReference>
<accession>A0A1H6AST7</accession>
<gene>
    <name evidence="1" type="ORF">SAMN03080598_04300</name>
</gene>
<evidence type="ECO:0000313" key="1">
    <source>
        <dbReference type="EMBL" id="SEG51611.1"/>
    </source>
</evidence>
<evidence type="ECO:0000313" key="2">
    <source>
        <dbReference type="Proteomes" id="UP000236736"/>
    </source>
</evidence>
<keyword evidence="2" id="KW-1185">Reference proteome</keyword>
<dbReference type="OrthoDB" id="1452927at2"/>
<dbReference type="EMBL" id="FNVR01000062">
    <property type="protein sequence ID" value="SEG51611.1"/>
    <property type="molecule type" value="Genomic_DNA"/>
</dbReference>
<protein>
    <submittedName>
        <fullName evidence="1">Uncharacterized protein</fullName>
    </submittedName>
</protein>
<sequence>MIDTIDIQERIKSDFGAKASEVFRIFDKAISTADYLNNNRIIRCIIFLSDRDITNLEDYIAKATYDPRDVMLWAEYTNRGQVEKIKRIRDFNKPFDEAHQDVKE</sequence>
<reference evidence="2" key="1">
    <citation type="submission" date="2016-10" db="EMBL/GenBank/DDBJ databases">
        <authorList>
            <person name="Varghese N."/>
            <person name="Submissions S."/>
        </authorList>
    </citation>
    <scope>NUCLEOTIDE SEQUENCE [LARGE SCALE GENOMIC DNA]</scope>
    <source>
        <strain evidence="2">DSM 17298</strain>
    </source>
</reference>
<name>A0A1H6AST7_9BACT</name>
<proteinExistence type="predicted"/>